<dbReference type="EMBL" id="CH480818">
    <property type="protein sequence ID" value="EDW52544.1"/>
    <property type="molecule type" value="Genomic_DNA"/>
</dbReference>
<protein>
    <submittedName>
        <fullName evidence="2">GM11193</fullName>
    </submittedName>
</protein>
<reference evidence="2 3" key="1">
    <citation type="journal article" date="2007" name="Nature">
        <title>Evolution of genes and genomes on the Drosophila phylogeny.</title>
        <authorList>
            <consortium name="Drosophila 12 Genomes Consortium"/>
            <person name="Clark A.G."/>
            <person name="Eisen M.B."/>
            <person name="Smith D.R."/>
            <person name="Bergman C.M."/>
            <person name="Oliver B."/>
            <person name="Markow T.A."/>
            <person name="Kaufman T.C."/>
            <person name="Kellis M."/>
            <person name="Gelbart W."/>
            <person name="Iyer V.N."/>
            <person name="Pollard D.A."/>
            <person name="Sackton T.B."/>
            <person name="Larracuente A.M."/>
            <person name="Singh N.D."/>
            <person name="Abad J.P."/>
            <person name="Abt D.N."/>
            <person name="Adryan B."/>
            <person name="Aguade M."/>
            <person name="Akashi H."/>
            <person name="Anderson W.W."/>
            <person name="Aquadro C.F."/>
            <person name="Ardell D.H."/>
            <person name="Arguello R."/>
            <person name="Artieri C.G."/>
            <person name="Barbash D.A."/>
            <person name="Barker D."/>
            <person name="Barsanti P."/>
            <person name="Batterham P."/>
            <person name="Batzoglou S."/>
            <person name="Begun D."/>
            <person name="Bhutkar A."/>
            <person name="Blanco E."/>
            <person name="Bosak S.A."/>
            <person name="Bradley R.K."/>
            <person name="Brand A.D."/>
            <person name="Brent M.R."/>
            <person name="Brooks A.N."/>
            <person name="Brown R.H."/>
            <person name="Butlin R.K."/>
            <person name="Caggese C."/>
            <person name="Calvi B.R."/>
            <person name="Bernardo de Carvalho A."/>
            <person name="Caspi A."/>
            <person name="Castrezana S."/>
            <person name="Celniker S.E."/>
            <person name="Chang J.L."/>
            <person name="Chapple C."/>
            <person name="Chatterji S."/>
            <person name="Chinwalla A."/>
            <person name="Civetta A."/>
            <person name="Clifton S.W."/>
            <person name="Comeron J.M."/>
            <person name="Costello J.C."/>
            <person name="Coyne J.A."/>
            <person name="Daub J."/>
            <person name="David R.G."/>
            <person name="Delcher A.L."/>
            <person name="Delehaunty K."/>
            <person name="Do C.B."/>
            <person name="Ebling H."/>
            <person name="Edwards K."/>
            <person name="Eickbush T."/>
            <person name="Evans J.D."/>
            <person name="Filipski A."/>
            <person name="Findeiss S."/>
            <person name="Freyhult E."/>
            <person name="Fulton L."/>
            <person name="Fulton R."/>
            <person name="Garcia A.C."/>
            <person name="Gardiner A."/>
            <person name="Garfield D.A."/>
            <person name="Garvin B.E."/>
            <person name="Gibson G."/>
            <person name="Gilbert D."/>
            <person name="Gnerre S."/>
            <person name="Godfrey J."/>
            <person name="Good R."/>
            <person name="Gotea V."/>
            <person name="Gravely B."/>
            <person name="Greenberg A.J."/>
            <person name="Griffiths-Jones S."/>
            <person name="Gross S."/>
            <person name="Guigo R."/>
            <person name="Gustafson E.A."/>
            <person name="Haerty W."/>
            <person name="Hahn M.W."/>
            <person name="Halligan D.L."/>
            <person name="Halpern A.L."/>
            <person name="Halter G.M."/>
            <person name="Han M.V."/>
            <person name="Heger A."/>
            <person name="Hillier L."/>
            <person name="Hinrichs A.S."/>
            <person name="Holmes I."/>
            <person name="Hoskins R.A."/>
            <person name="Hubisz M.J."/>
            <person name="Hultmark D."/>
            <person name="Huntley M.A."/>
            <person name="Jaffe D.B."/>
            <person name="Jagadeeshan S."/>
            <person name="Jeck W.R."/>
            <person name="Johnson J."/>
            <person name="Jones C.D."/>
            <person name="Jordan W.C."/>
            <person name="Karpen G.H."/>
            <person name="Kataoka E."/>
            <person name="Keightley P.D."/>
            <person name="Kheradpour P."/>
            <person name="Kirkness E.F."/>
            <person name="Koerich L.B."/>
            <person name="Kristiansen K."/>
            <person name="Kudrna D."/>
            <person name="Kulathinal R.J."/>
            <person name="Kumar S."/>
            <person name="Kwok R."/>
            <person name="Lander E."/>
            <person name="Langley C.H."/>
            <person name="Lapoint R."/>
            <person name="Lazzaro B.P."/>
            <person name="Lee S.J."/>
            <person name="Levesque L."/>
            <person name="Li R."/>
            <person name="Lin C.F."/>
            <person name="Lin M.F."/>
            <person name="Lindblad-Toh K."/>
            <person name="Llopart A."/>
            <person name="Long M."/>
            <person name="Low L."/>
            <person name="Lozovsky E."/>
            <person name="Lu J."/>
            <person name="Luo M."/>
            <person name="Machado C.A."/>
            <person name="Makalowski W."/>
            <person name="Marzo M."/>
            <person name="Matsuda M."/>
            <person name="Matzkin L."/>
            <person name="McAllister B."/>
            <person name="McBride C.S."/>
            <person name="McKernan B."/>
            <person name="McKernan K."/>
            <person name="Mendez-Lago M."/>
            <person name="Minx P."/>
            <person name="Mollenhauer M.U."/>
            <person name="Montooth K."/>
            <person name="Mount S.M."/>
            <person name="Mu X."/>
            <person name="Myers E."/>
            <person name="Negre B."/>
            <person name="Newfeld S."/>
            <person name="Nielsen R."/>
            <person name="Noor M.A."/>
            <person name="O'Grady P."/>
            <person name="Pachter L."/>
            <person name="Papaceit M."/>
            <person name="Parisi M.J."/>
            <person name="Parisi M."/>
            <person name="Parts L."/>
            <person name="Pedersen J.S."/>
            <person name="Pesole G."/>
            <person name="Phillippy A.M."/>
            <person name="Ponting C.P."/>
            <person name="Pop M."/>
            <person name="Porcelli D."/>
            <person name="Powell J.R."/>
            <person name="Prohaska S."/>
            <person name="Pruitt K."/>
            <person name="Puig M."/>
            <person name="Quesneville H."/>
            <person name="Ram K.R."/>
            <person name="Rand D."/>
            <person name="Rasmussen M.D."/>
            <person name="Reed L.K."/>
            <person name="Reenan R."/>
            <person name="Reily A."/>
            <person name="Remington K.A."/>
            <person name="Rieger T.T."/>
            <person name="Ritchie M.G."/>
            <person name="Robin C."/>
            <person name="Rogers Y.H."/>
            <person name="Rohde C."/>
            <person name="Rozas J."/>
            <person name="Rubenfield M.J."/>
            <person name="Ruiz A."/>
            <person name="Russo S."/>
            <person name="Salzberg S.L."/>
            <person name="Sanchez-Gracia A."/>
            <person name="Saranga D.J."/>
            <person name="Sato H."/>
            <person name="Schaeffer S.W."/>
            <person name="Schatz M.C."/>
            <person name="Schlenke T."/>
            <person name="Schwartz R."/>
            <person name="Segarra C."/>
            <person name="Singh R.S."/>
            <person name="Sirot L."/>
            <person name="Sirota M."/>
            <person name="Sisneros N.B."/>
            <person name="Smith C.D."/>
            <person name="Smith T.F."/>
            <person name="Spieth J."/>
            <person name="Stage D.E."/>
            <person name="Stark A."/>
            <person name="Stephan W."/>
            <person name="Strausberg R.L."/>
            <person name="Strempel S."/>
            <person name="Sturgill D."/>
            <person name="Sutton G."/>
            <person name="Sutton G.G."/>
            <person name="Tao W."/>
            <person name="Teichmann S."/>
            <person name="Tobari Y.N."/>
            <person name="Tomimura Y."/>
            <person name="Tsolas J.M."/>
            <person name="Valente V.L."/>
            <person name="Venter E."/>
            <person name="Venter J.C."/>
            <person name="Vicario S."/>
            <person name="Vieira F.G."/>
            <person name="Vilella A.J."/>
            <person name="Villasante A."/>
            <person name="Walenz B."/>
            <person name="Wang J."/>
            <person name="Wasserman M."/>
            <person name="Watts T."/>
            <person name="Wilson D."/>
            <person name="Wilson R.K."/>
            <person name="Wing R.A."/>
            <person name="Wolfner M.F."/>
            <person name="Wong A."/>
            <person name="Wong G.K."/>
            <person name="Wu C.I."/>
            <person name="Wu G."/>
            <person name="Yamamoto D."/>
            <person name="Yang H.P."/>
            <person name="Yang S.P."/>
            <person name="Yorke J.A."/>
            <person name="Yoshida K."/>
            <person name="Zdobnov E."/>
            <person name="Zhang P."/>
            <person name="Zhang Y."/>
            <person name="Zimin A.V."/>
            <person name="Baldwin J."/>
            <person name="Abdouelleil A."/>
            <person name="Abdulkadir J."/>
            <person name="Abebe A."/>
            <person name="Abera B."/>
            <person name="Abreu J."/>
            <person name="Acer S.C."/>
            <person name="Aftuck L."/>
            <person name="Alexander A."/>
            <person name="An P."/>
            <person name="Anderson E."/>
            <person name="Anderson S."/>
            <person name="Arachi H."/>
            <person name="Azer M."/>
            <person name="Bachantsang P."/>
            <person name="Barry A."/>
            <person name="Bayul T."/>
            <person name="Berlin A."/>
            <person name="Bessette D."/>
            <person name="Bloom T."/>
            <person name="Blye J."/>
            <person name="Boguslavskiy L."/>
            <person name="Bonnet C."/>
            <person name="Boukhgalter B."/>
            <person name="Bourzgui I."/>
            <person name="Brown A."/>
            <person name="Cahill P."/>
            <person name="Channer S."/>
            <person name="Cheshatsang Y."/>
            <person name="Chuda L."/>
            <person name="Citroen M."/>
            <person name="Collymore A."/>
            <person name="Cooke P."/>
            <person name="Costello M."/>
            <person name="D'Aco K."/>
            <person name="Daza R."/>
            <person name="De Haan G."/>
            <person name="DeGray S."/>
            <person name="DeMaso C."/>
            <person name="Dhargay N."/>
            <person name="Dooley K."/>
            <person name="Dooley E."/>
            <person name="Doricent M."/>
            <person name="Dorje P."/>
            <person name="Dorjee K."/>
            <person name="Dupes A."/>
            <person name="Elong R."/>
            <person name="Falk J."/>
            <person name="Farina A."/>
            <person name="Faro S."/>
            <person name="Ferguson D."/>
            <person name="Fisher S."/>
            <person name="Foley C.D."/>
            <person name="Franke A."/>
            <person name="Friedrich D."/>
            <person name="Gadbois L."/>
            <person name="Gearin G."/>
            <person name="Gearin C.R."/>
            <person name="Giannoukos G."/>
            <person name="Goode T."/>
            <person name="Graham J."/>
            <person name="Grandbois E."/>
            <person name="Grewal S."/>
            <person name="Gyaltsen K."/>
            <person name="Hafez N."/>
            <person name="Hagos B."/>
            <person name="Hall J."/>
            <person name="Henson C."/>
            <person name="Hollinger A."/>
            <person name="Honan T."/>
            <person name="Huard M.D."/>
            <person name="Hughes L."/>
            <person name="Hurhula B."/>
            <person name="Husby M.E."/>
            <person name="Kamat A."/>
            <person name="Kanga B."/>
            <person name="Kashin S."/>
            <person name="Khazanovich D."/>
            <person name="Kisner P."/>
            <person name="Lance K."/>
            <person name="Lara M."/>
            <person name="Lee W."/>
            <person name="Lennon N."/>
            <person name="Letendre F."/>
            <person name="LeVine R."/>
            <person name="Lipovsky A."/>
            <person name="Liu X."/>
            <person name="Liu J."/>
            <person name="Liu S."/>
            <person name="Lokyitsang T."/>
            <person name="Lokyitsang Y."/>
            <person name="Lubonja R."/>
            <person name="Lui A."/>
            <person name="MacDonald P."/>
            <person name="Magnisalis V."/>
            <person name="Maru K."/>
            <person name="Matthews C."/>
            <person name="McCusker W."/>
            <person name="McDonough S."/>
            <person name="Mehta T."/>
            <person name="Meldrim J."/>
            <person name="Meneus L."/>
            <person name="Mihai O."/>
            <person name="Mihalev A."/>
            <person name="Mihova T."/>
            <person name="Mittelman R."/>
            <person name="Mlenga V."/>
            <person name="Montmayeur A."/>
            <person name="Mulrain L."/>
            <person name="Navidi A."/>
            <person name="Naylor J."/>
            <person name="Negash T."/>
            <person name="Nguyen T."/>
            <person name="Nguyen N."/>
            <person name="Nicol R."/>
            <person name="Norbu C."/>
            <person name="Norbu N."/>
            <person name="Novod N."/>
            <person name="O'Neill B."/>
            <person name="Osman S."/>
            <person name="Markiewicz E."/>
            <person name="Oyono O.L."/>
            <person name="Patti C."/>
            <person name="Phunkhang P."/>
            <person name="Pierre F."/>
            <person name="Priest M."/>
            <person name="Raghuraman S."/>
            <person name="Rege F."/>
            <person name="Reyes R."/>
            <person name="Rise C."/>
            <person name="Rogov P."/>
            <person name="Ross K."/>
            <person name="Ryan E."/>
            <person name="Settipalli S."/>
            <person name="Shea T."/>
            <person name="Sherpa N."/>
            <person name="Shi L."/>
            <person name="Shih D."/>
            <person name="Sparrow T."/>
            <person name="Spaulding J."/>
            <person name="Stalker J."/>
            <person name="Stange-Thomann N."/>
            <person name="Stavropoulos S."/>
            <person name="Stone C."/>
            <person name="Strader C."/>
            <person name="Tesfaye S."/>
            <person name="Thomson T."/>
            <person name="Thoulutsang Y."/>
            <person name="Thoulutsang D."/>
            <person name="Topham K."/>
            <person name="Topping I."/>
            <person name="Tsamla T."/>
            <person name="Vassiliev H."/>
            <person name="Vo A."/>
            <person name="Wangchuk T."/>
            <person name="Wangdi T."/>
            <person name="Weiand M."/>
            <person name="Wilkinson J."/>
            <person name="Wilson A."/>
            <person name="Yadav S."/>
            <person name="Young G."/>
            <person name="Yu Q."/>
            <person name="Zembek L."/>
            <person name="Zhong D."/>
            <person name="Zimmer A."/>
            <person name="Zwirko Z."/>
            <person name="Jaffe D.B."/>
            <person name="Alvarez P."/>
            <person name="Brockman W."/>
            <person name="Butler J."/>
            <person name="Chin C."/>
            <person name="Gnerre S."/>
            <person name="Grabherr M."/>
            <person name="Kleber M."/>
            <person name="Mauceli E."/>
            <person name="MacCallum I."/>
        </authorList>
    </citation>
    <scope>NUCLEOTIDE SEQUENCE [LARGE SCALE GENOMIC DNA]</scope>
    <source>
        <strain evidence="3">Rob3c / Tucson 14021-0248.25</strain>
    </source>
</reference>
<keyword evidence="3" id="KW-1185">Reference proteome</keyword>
<dbReference type="Proteomes" id="UP000001292">
    <property type="component" value="Unassembled WGS sequence"/>
</dbReference>
<evidence type="ECO:0000313" key="3">
    <source>
        <dbReference type="Proteomes" id="UP000001292"/>
    </source>
</evidence>
<gene>
    <name evidence="2" type="primary">Dsec\GM11193</name>
    <name evidence="2" type="ORF">Dsec_GM11193</name>
</gene>
<organism evidence="3">
    <name type="scientific">Drosophila sechellia</name>
    <name type="common">Fruit fly</name>
    <dbReference type="NCBI Taxonomy" id="7238"/>
    <lineage>
        <taxon>Eukaryota</taxon>
        <taxon>Metazoa</taxon>
        <taxon>Ecdysozoa</taxon>
        <taxon>Arthropoda</taxon>
        <taxon>Hexapoda</taxon>
        <taxon>Insecta</taxon>
        <taxon>Pterygota</taxon>
        <taxon>Neoptera</taxon>
        <taxon>Endopterygota</taxon>
        <taxon>Diptera</taxon>
        <taxon>Brachycera</taxon>
        <taxon>Muscomorpha</taxon>
        <taxon>Ephydroidea</taxon>
        <taxon>Drosophilidae</taxon>
        <taxon>Drosophila</taxon>
        <taxon>Sophophora</taxon>
    </lineage>
</organism>
<accession>B4HWZ9</accession>
<sequence length="116" mass="10965">MKLGPALKLRSILAKKLGGPCPCVACVAQAQQMLALQTGGAAATGATAGAGAGTESATNSCSIKSEIFNGGSNGSSSGSSSNQGSDVAAPPAAAASSPSSNMLLPVLPCSGLQDAS</sequence>
<dbReference type="OMA" id="CHQAPES"/>
<name>B4HWZ9_DROSE</name>
<feature type="region of interest" description="Disordered" evidence="1">
    <location>
        <begin position="71"/>
        <end position="116"/>
    </location>
</feature>
<evidence type="ECO:0000256" key="1">
    <source>
        <dbReference type="SAM" id="MobiDB-lite"/>
    </source>
</evidence>
<feature type="compositionally biased region" description="Low complexity" evidence="1">
    <location>
        <begin position="74"/>
        <end position="100"/>
    </location>
</feature>
<evidence type="ECO:0000313" key="2">
    <source>
        <dbReference type="EMBL" id="EDW52544.1"/>
    </source>
</evidence>
<dbReference type="AlphaFoldDB" id="B4HWZ9"/>
<dbReference type="HOGENOM" id="CLU_138926_0_0_1"/>
<proteinExistence type="predicted"/>